<keyword evidence="4" id="KW-0808">Transferase</keyword>
<dbReference type="InterPro" id="IPR036890">
    <property type="entry name" value="HATPase_C_sf"/>
</dbReference>
<dbReference type="InterPro" id="IPR011006">
    <property type="entry name" value="CheY-like_superfamily"/>
</dbReference>
<dbReference type="EC" id="2.7.13.3" evidence="2"/>
<reference evidence="16" key="1">
    <citation type="submission" date="2017-03" db="EMBL/GenBank/DDBJ databases">
        <title>FDA dAtabase for Regulatory Grade micrObial Sequences (FDA-ARGOS): Supporting development and validation of Infectious Disease Dx tests.</title>
        <authorList>
            <person name="Minogue T."/>
            <person name="Wolcott M."/>
            <person name="Wasieloski L."/>
            <person name="Aguilar W."/>
            <person name="Moore D."/>
            <person name="Tallon L."/>
            <person name="Sadzewicz L."/>
            <person name="Sengamalay N."/>
            <person name="Ott S."/>
            <person name="Godinez A."/>
            <person name="Nagaraj S."/>
            <person name="Nadendla S."/>
            <person name="Geyer C."/>
            <person name="Sichtig H."/>
        </authorList>
    </citation>
    <scope>NUCLEOTIDE SEQUENCE [LARGE SCALE GENOMIC DNA]</scope>
    <source>
        <strain evidence="16">FDAARGOS_252</strain>
    </source>
</reference>
<dbReference type="SUPFAM" id="SSF52172">
    <property type="entry name" value="CheY-like"/>
    <property type="match status" value="1"/>
</dbReference>
<dbReference type="Gene3D" id="3.30.450.20">
    <property type="entry name" value="PAS domain"/>
    <property type="match status" value="1"/>
</dbReference>
<dbReference type="PROSITE" id="PS50110">
    <property type="entry name" value="RESPONSE_REGULATORY"/>
    <property type="match status" value="1"/>
</dbReference>
<evidence type="ECO:0000313" key="18">
    <source>
        <dbReference type="Proteomes" id="UP000272010"/>
    </source>
</evidence>
<dbReference type="Proteomes" id="UP000272010">
    <property type="component" value="Chromosome"/>
</dbReference>
<keyword evidence="16" id="KW-1185">Reference proteome</keyword>
<reference evidence="15 19" key="6">
    <citation type="submission" date="2019-09" db="EMBL/GenBank/DDBJ databases">
        <title>FDA dAtabase for Regulatory Grade micrObial Sequences (FDA-ARGOS): Supporting development and validation of Infectious Disease Dx tests.</title>
        <authorList>
            <person name="Sciortino C."/>
            <person name="Tallon L."/>
            <person name="Sadzewicz L."/>
            <person name="Vavikolanu K."/>
            <person name="Mehta A."/>
            <person name="Aluvathingal J."/>
            <person name="Nadendla S."/>
            <person name="Nandy P."/>
            <person name="Geyer C."/>
            <person name="Yan Y."/>
            <person name="Sichtig H."/>
        </authorList>
    </citation>
    <scope>NUCLEOTIDE SEQUENCE [LARGE SCALE GENOMIC DNA]</scope>
    <source>
        <strain evidence="15 19">FDAARGOS_643</strain>
    </source>
</reference>
<reference evidence="12" key="3">
    <citation type="submission" date="2017-12" db="EMBL/GenBank/DDBJ databases">
        <title>FDA dAtabase for Regulatory Grade micrObial Sequences (FDA-ARGOS): Supporting development and validation of Infectious Disease Dx tests.</title>
        <authorList>
            <person name="Campos J."/>
            <person name="Goldberg B."/>
            <person name="Tallon L."/>
            <person name="Sadzewicz L."/>
            <person name="Sengamalay N."/>
            <person name="Ott S."/>
            <person name="Godinez A."/>
            <person name="Nagaraj S."/>
            <person name="Vyas G."/>
            <person name="Aluvathingal J."/>
            <person name="Nadendla S."/>
            <person name="Geyer C."/>
            <person name="Nandy P."/>
            <person name="Hobson J."/>
            <person name="Sichtig H."/>
        </authorList>
    </citation>
    <scope>NUCLEOTIDE SEQUENCE</scope>
    <source>
        <strain evidence="12">FDAARGOS_252</strain>
    </source>
</reference>
<evidence type="ECO:0000256" key="9">
    <source>
        <dbReference type="SAM" id="Coils"/>
    </source>
</evidence>
<evidence type="ECO:0000313" key="19">
    <source>
        <dbReference type="Proteomes" id="UP000324507"/>
    </source>
</evidence>
<dbReference type="Proteomes" id="UP000324507">
    <property type="component" value="Chromosome"/>
</dbReference>
<evidence type="ECO:0000313" key="17">
    <source>
        <dbReference type="Proteomes" id="UP000229314"/>
    </source>
</evidence>
<dbReference type="Pfam" id="PF07568">
    <property type="entry name" value="HisKA_2"/>
    <property type="match status" value="1"/>
</dbReference>
<dbReference type="EMBL" id="CP031078">
    <property type="protein sequence ID" value="AYF01610.1"/>
    <property type="molecule type" value="Genomic_DNA"/>
</dbReference>
<dbReference type="Pfam" id="PF02518">
    <property type="entry name" value="HATPase_c"/>
    <property type="match status" value="1"/>
</dbReference>
<evidence type="ECO:0000256" key="4">
    <source>
        <dbReference type="ARBA" id="ARBA00022679"/>
    </source>
</evidence>
<feature type="domain" description="Histidine kinase" evidence="10">
    <location>
        <begin position="153"/>
        <end position="347"/>
    </location>
</feature>
<gene>
    <name evidence="12" type="ORF">A6J80_04415</name>
    <name evidence="15" type="ORF">FOB51_17040</name>
    <name evidence="14" type="ORF">PY32053_01996</name>
    <name evidence="13" type="ORF">PYTT13_17465</name>
</gene>
<keyword evidence="9" id="KW-0175">Coiled coil</keyword>
<dbReference type="EMBL" id="CP020442">
    <property type="protein sequence ID" value="ARC35723.1"/>
    <property type="molecule type" value="Genomic_DNA"/>
</dbReference>
<reference evidence="18" key="5">
    <citation type="submission" date="2018-07" db="EMBL/GenBank/DDBJ databases">
        <title>Genome Structure of the Opportunistic Pathogen Paracoccus yeei (Alphaproteobacteria) and Identification of Putative Virulence Factors.</title>
        <authorList>
            <person name="Lasek R."/>
            <person name="Szuplewska M."/>
            <person name="Mitura M."/>
            <person name="Decewicz P."/>
            <person name="Chmielowska C."/>
            <person name="Pawlot A."/>
            <person name="Sentkowska D."/>
            <person name="Czarnecki J."/>
            <person name="Bartosik D."/>
        </authorList>
    </citation>
    <scope>NUCLEOTIDE SEQUENCE [LARGE SCALE GENOMIC DNA]</scope>
    <source>
        <strain evidence="18">CCUG 32053</strain>
    </source>
</reference>
<dbReference type="EMBL" id="CP044081">
    <property type="protein sequence ID" value="QEU09567.1"/>
    <property type="molecule type" value="Genomic_DNA"/>
</dbReference>
<dbReference type="AlphaFoldDB" id="A0A1V0GPD3"/>
<dbReference type="CDD" id="cd00156">
    <property type="entry name" value="REC"/>
    <property type="match status" value="1"/>
</dbReference>
<dbReference type="PROSITE" id="PS50109">
    <property type="entry name" value="HIS_KIN"/>
    <property type="match status" value="1"/>
</dbReference>
<dbReference type="InterPro" id="IPR001789">
    <property type="entry name" value="Sig_transdc_resp-reg_receiver"/>
</dbReference>
<evidence type="ECO:0000259" key="11">
    <source>
        <dbReference type="PROSITE" id="PS50110"/>
    </source>
</evidence>
<dbReference type="Proteomes" id="UP000229314">
    <property type="component" value="Chromosome"/>
</dbReference>
<reference evidence="13 17" key="2">
    <citation type="submission" date="2017-10" db="EMBL/GenBank/DDBJ databases">
        <title>Complete genome sequence of Paracoccus yeei TT13 isolated from human skin.</title>
        <authorList>
            <person name="Lee K."/>
            <person name="Lim J.Y."/>
            <person name="Hwang I."/>
        </authorList>
    </citation>
    <scope>NUCLEOTIDE SEQUENCE [LARGE SCALE GENOMIC DNA]</scope>
    <source>
        <strain evidence="13 17">TT13</strain>
    </source>
</reference>
<dbReference type="Gene3D" id="3.40.50.2300">
    <property type="match status" value="1"/>
</dbReference>
<proteinExistence type="predicted"/>
<dbReference type="EMBL" id="CP024422">
    <property type="protein sequence ID" value="ATQ57412.1"/>
    <property type="molecule type" value="Genomic_DNA"/>
</dbReference>
<dbReference type="RefSeq" id="WP_080620642.1">
    <property type="nucleotide sequence ID" value="NZ_CAJGAB010000022.1"/>
</dbReference>
<dbReference type="Proteomes" id="UP000191257">
    <property type="component" value="Chromosome"/>
</dbReference>
<dbReference type="eggNOG" id="COG0745">
    <property type="taxonomic scope" value="Bacteria"/>
</dbReference>
<name>A0A1V0GPD3_9RHOB</name>
<organism evidence="12 16">
    <name type="scientific">Paracoccus yeei</name>
    <dbReference type="NCBI Taxonomy" id="147645"/>
    <lineage>
        <taxon>Bacteria</taxon>
        <taxon>Pseudomonadati</taxon>
        <taxon>Pseudomonadota</taxon>
        <taxon>Alphaproteobacteria</taxon>
        <taxon>Rhodobacterales</taxon>
        <taxon>Paracoccaceae</taxon>
        <taxon>Paracoccus</taxon>
    </lineage>
</organism>
<dbReference type="SMART" id="SM00448">
    <property type="entry name" value="REC"/>
    <property type="match status" value="1"/>
</dbReference>
<dbReference type="Pfam" id="PF00072">
    <property type="entry name" value="Response_reg"/>
    <property type="match status" value="1"/>
</dbReference>
<evidence type="ECO:0000256" key="8">
    <source>
        <dbReference type="PROSITE-ProRule" id="PRU00169"/>
    </source>
</evidence>
<evidence type="ECO:0000256" key="7">
    <source>
        <dbReference type="ARBA" id="ARBA00022840"/>
    </source>
</evidence>
<feature type="modified residue" description="4-aspartylphosphate" evidence="8">
    <location>
        <position position="56"/>
    </location>
</feature>
<feature type="domain" description="Response regulatory" evidence="11">
    <location>
        <begin position="7"/>
        <end position="121"/>
    </location>
</feature>
<evidence type="ECO:0000256" key="2">
    <source>
        <dbReference type="ARBA" id="ARBA00012438"/>
    </source>
</evidence>
<comment type="catalytic activity">
    <reaction evidence="1">
        <text>ATP + protein L-histidine = ADP + protein N-phospho-L-histidine.</text>
        <dbReference type="EC" id="2.7.13.3"/>
    </reaction>
</comment>
<dbReference type="eggNOG" id="COG3920">
    <property type="taxonomic scope" value="Bacteria"/>
</dbReference>
<dbReference type="GO" id="GO:0005524">
    <property type="term" value="F:ATP binding"/>
    <property type="evidence" value="ECO:0007669"/>
    <property type="project" value="UniProtKB-KW"/>
</dbReference>
<dbReference type="STRING" id="147645.A6J80_04415"/>
<dbReference type="SMART" id="SM00387">
    <property type="entry name" value="HATPase_c"/>
    <property type="match status" value="1"/>
</dbReference>
<keyword evidence="7" id="KW-0067">ATP-binding</keyword>
<evidence type="ECO:0000256" key="1">
    <source>
        <dbReference type="ARBA" id="ARBA00000085"/>
    </source>
</evidence>
<evidence type="ECO:0000313" key="14">
    <source>
        <dbReference type="EMBL" id="AYF01610.1"/>
    </source>
</evidence>
<reference evidence="14" key="4">
    <citation type="journal article" date="2018" name="Front. Microbiol.">
        <title>Genome Structure of the Opportunistic Pathogen Paracoccus yeei (Alphaproteobacteria) and Identification of Putative Virulence Factors.</title>
        <authorList>
            <person name="Lasek R."/>
            <person name="Szuplewska M."/>
            <person name="Mitura M."/>
            <person name="Decewicz P."/>
            <person name="Chmielowska C."/>
            <person name="Pawlot A."/>
            <person name="Sentkowska D."/>
            <person name="Czarnecki J."/>
            <person name="Bartosik D."/>
        </authorList>
    </citation>
    <scope>NUCLEOTIDE SEQUENCE</scope>
    <source>
        <strain evidence="14">CCUG 32053</strain>
    </source>
</reference>
<keyword evidence="5" id="KW-0547">Nucleotide-binding</keyword>
<dbReference type="InterPro" id="IPR005467">
    <property type="entry name" value="His_kinase_dom"/>
</dbReference>
<accession>A0A1V0GPD3</accession>
<dbReference type="InterPro" id="IPR003594">
    <property type="entry name" value="HATPase_dom"/>
</dbReference>
<dbReference type="GeneID" id="78899442"/>
<protein>
    <recommendedName>
        <fullName evidence="2">histidine kinase</fullName>
        <ecNumber evidence="2">2.7.13.3</ecNumber>
    </recommendedName>
</protein>
<evidence type="ECO:0000313" key="15">
    <source>
        <dbReference type="EMBL" id="QEU09567.1"/>
    </source>
</evidence>
<feature type="coiled-coil region" evidence="9">
    <location>
        <begin position="122"/>
        <end position="153"/>
    </location>
</feature>
<evidence type="ECO:0000313" key="12">
    <source>
        <dbReference type="EMBL" id="ARC35723.1"/>
    </source>
</evidence>
<sequence>MSDSPVHILYVDDDPVLVRLVEKACRRRGYRLAHAVTVEAALAALDQAEFSVVVLDHHLGAATGLDFLRATEDRAARPPVIYVTGSAETSVAVNALKMGAVDYVWKSAAGDFIDLLFGGIELAVERGRLEHAKARAEQEMREARDRAELLLSEVNHRIANSLSLVASLVRMQSSMVKDPGALAALSETQARIRAVAGVHRRLYRSTDVRQVALQDYVRELLDDLQTGFHAEGRPSEFACATDPVLASTDRAVTVGVVLTELVTNAVKYAYPPGQPGPIRVTLQATGENRARILVEDDGAGWTGEGEPQGSGLGTRIIRALLADLEGELTYRPVSAGTCAVFDFRPHSGLA</sequence>
<dbReference type="GO" id="GO:0000160">
    <property type="term" value="P:phosphorelay signal transduction system"/>
    <property type="evidence" value="ECO:0007669"/>
    <property type="project" value="InterPro"/>
</dbReference>
<dbReference type="Gene3D" id="3.30.565.10">
    <property type="entry name" value="Histidine kinase-like ATPase, C-terminal domain"/>
    <property type="match status" value="1"/>
</dbReference>
<evidence type="ECO:0000259" key="10">
    <source>
        <dbReference type="PROSITE" id="PS50109"/>
    </source>
</evidence>
<dbReference type="PANTHER" id="PTHR41523">
    <property type="entry name" value="TWO-COMPONENT SYSTEM SENSOR PROTEIN"/>
    <property type="match status" value="1"/>
</dbReference>
<evidence type="ECO:0000313" key="13">
    <source>
        <dbReference type="EMBL" id="ATQ57412.1"/>
    </source>
</evidence>
<keyword evidence="3 8" id="KW-0597">Phosphoprotein</keyword>
<evidence type="ECO:0000313" key="16">
    <source>
        <dbReference type="Proteomes" id="UP000191257"/>
    </source>
</evidence>
<dbReference type="SUPFAM" id="SSF55874">
    <property type="entry name" value="ATPase domain of HSP90 chaperone/DNA topoisomerase II/histidine kinase"/>
    <property type="match status" value="1"/>
</dbReference>
<dbReference type="PANTHER" id="PTHR41523:SF8">
    <property type="entry name" value="ETHYLENE RESPONSE SENSOR PROTEIN"/>
    <property type="match status" value="1"/>
</dbReference>
<dbReference type="InterPro" id="IPR011495">
    <property type="entry name" value="Sig_transdc_His_kin_sub2_dim/P"/>
</dbReference>
<dbReference type="CDD" id="cd16936">
    <property type="entry name" value="HATPase_RsbW-like"/>
    <property type="match status" value="1"/>
</dbReference>
<evidence type="ECO:0000256" key="3">
    <source>
        <dbReference type="ARBA" id="ARBA00022553"/>
    </source>
</evidence>
<dbReference type="KEGG" id="pye:A6J80_04415"/>
<evidence type="ECO:0000256" key="5">
    <source>
        <dbReference type="ARBA" id="ARBA00022741"/>
    </source>
</evidence>
<keyword evidence="6 12" id="KW-0418">Kinase</keyword>
<evidence type="ECO:0000256" key="6">
    <source>
        <dbReference type="ARBA" id="ARBA00022777"/>
    </source>
</evidence>
<dbReference type="GO" id="GO:0004673">
    <property type="term" value="F:protein histidine kinase activity"/>
    <property type="evidence" value="ECO:0007669"/>
    <property type="project" value="UniProtKB-EC"/>
</dbReference>